<dbReference type="Gene3D" id="1.10.472.10">
    <property type="entry name" value="Cyclin-like"/>
    <property type="match status" value="2"/>
</dbReference>
<dbReference type="SUPFAM" id="SSF47954">
    <property type="entry name" value="Cyclin-like"/>
    <property type="match status" value="2"/>
</dbReference>
<evidence type="ECO:0000313" key="12">
    <source>
        <dbReference type="EMBL" id="PWN99037.1"/>
    </source>
</evidence>
<feature type="region of interest" description="Disordered" evidence="10">
    <location>
        <begin position="321"/>
        <end position="457"/>
    </location>
</feature>
<sequence length="563" mass="59105">MASNYWLSSQCNHWLFTRAQLATARAEDERYAEHPDEVAAIGVWACNMIATLTKRLNLRQRVTATASIYFRRFYARSANAYAATDPALVATACVYVAAKVEETPVHVRSVIAEAHKIWTELGHPDFPSDVAALAEMEFYLFEELDFHLIVHHPYRALLAISGSVGKAALLRADKAAGVGLGLGIPGLNETSFGSGNGGGVDLEMASATAAAAGLDEEQAKAWEADRAALTRGDDGQPLARLEELEEAALQFAWFVLNDTYRADISLLYPPHLIAIAALYLGLLLHPTSRQRMSKSVQLMASRRDKWRHACEEHAVRSAAAGQAHAAAASGSRRAGNGVPPGGGSAQSPQYAYTPSASHASPAPGSSSLRGLASLPMRPAHLPVRPGGVAATSTPSTPFPQQHGAGTTPRSAGGAAYSLDSPGASSAVSTPPDSSAMPSGAPAPAELPRVAPLPPPPAPPPDALTFLAGLNVDIRQIAEIVQDILGMYELWHRLDAPPAESESKPSGASAAAGPAFGATPAGGMISDGSGMLQRIERMRERRRTELLMLAAAGGGAIPNKPSTR</sequence>
<protein>
    <recommendedName>
        <fullName evidence="11">Cyclin-like domain-containing protein</fullName>
    </recommendedName>
</protein>
<evidence type="ECO:0000256" key="6">
    <source>
        <dbReference type="ARBA" id="ARBA00023159"/>
    </source>
</evidence>
<keyword evidence="8" id="KW-0539">Nucleus</keyword>
<evidence type="ECO:0000256" key="8">
    <source>
        <dbReference type="ARBA" id="ARBA00023242"/>
    </source>
</evidence>
<comment type="similarity">
    <text evidence="2">Belongs to the cyclin family. Cyclin C subfamily.</text>
</comment>
<dbReference type="GO" id="GO:0005634">
    <property type="term" value="C:nucleus"/>
    <property type="evidence" value="ECO:0007669"/>
    <property type="project" value="UniProtKB-SubCell"/>
</dbReference>
<dbReference type="InterPro" id="IPR006671">
    <property type="entry name" value="Cyclin_N"/>
</dbReference>
<evidence type="ECO:0000256" key="3">
    <source>
        <dbReference type="ARBA" id="ARBA00022491"/>
    </source>
</evidence>
<keyword evidence="4" id="KW-0805">Transcription regulation</keyword>
<dbReference type="GeneID" id="37269535"/>
<evidence type="ECO:0000259" key="11">
    <source>
        <dbReference type="SMART" id="SM00385"/>
    </source>
</evidence>
<proteinExistence type="inferred from homology"/>
<dbReference type="InterPro" id="IPR043198">
    <property type="entry name" value="Cyclin/Ssn8"/>
</dbReference>
<dbReference type="PANTHER" id="PTHR10026">
    <property type="entry name" value="CYCLIN"/>
    <property type="match status" value="1"/>
</dbReference>
<evidence type="ECO:0000256" key="5">
    <source>
        <dbReference type="ARBA" id="ARBA00023127"/>
    </source>
</evidence>
<dbReference type="AlphaFoldDB" id="A0A316ZB28"/>
<dbReference type="Proteomes" id="UP000245946">
    <property type="component" value="Unassembled WGS sequence"/>
</dbReference>
<dbReference type="OrthoDB" id="10266018at2759"/>
<gene>
    <name evidence="12" type="ORF">FA09DRAFT_329000</name>
</gene>
<reference evidence="12 13" key="1">
    <citation type="journal article" date="2018" name="Mol. Biol. Evol.">
        <title>Broad Genomic Sampling Reveals a Smut Pathogenic Ancestry of the Fungal Clade Ustilaginomycotina.</title>
        <authorList>
            <person name="Kijpornyongpan T."/>
            <person name="Mondo S.J."/>
            <person name="Barry K."/>
            <person name="Sandor L."/>
            <person name="Lee J."/>
            <person name="Lipzen A."/>
            <person name="Pangilinan J."/>
            <person name="LaButti K."/>
            <person name="Hainaut M."/>
            <person name="Henrissat B."/>
            <person name="Grigoriev I.V."/>
            <person name="Spatafora J.W."/>
            <person name="Aime M.C."/>
        </authorList>
    </citation>
    <scope>NUCLEOTIDE SEQUENCE [LARGE SCALE GENOMIC DNA]</scope>
    <source>
        <strain evidence="12 13">MCA 4186</strain>
    </source>
</reference>
<feature type="compositionally biased region" description="Polar residues" evidence="10">
    <location>
        <begin position="390"/>
        <end position="409"/>
    </location>
</feature>
<keyword evidence="6" id="KW-0010">Activator</keyword>
<dbReference type="RefSeq" id="XP_025599316.1">
    <property type="nucleotide sequence ID" value="XM_025741991.1"/>
</dbReference>
<evidence type="ECO:0000256" key="9">
    <source>
        <dbReference type="RuleBase" id="RU000383"/>
    </source>
</evidence>
<keyword evidence="13" id="KW-1185">Reference proteome</keyword>
<evidence type="ECO:0000256" key="10">
    <source>
        <dbReference type="SAM" id="MobiDB-lite"/>
    </source>
</evidence>
<comment type="subcellular location">
    <subcellularLocation>
        <location evidence="1">Nucleus</location>
    </subcellularLocation>
</comment>
<evidence type="ECO:0000256" key="1">
    <source>
        <dbReference type="ARBA" id="ARBA00004123"/>
    </source>
</evidence>
<keyword evidence="7" id="KW-0804">Transcription</keyword>
<dbReference type="InterPro" id="IPR036915">
    <property type="entry name" value="Cyclin-like_sf"/>
</dbReference>
<dbReference type="CDD" id="cd20513">
    <property type="entry name" value="CYCLIN_CCNC_rpt1"/>
    <property type="match status" value="1"/>
</dbReference>
<feature type="compositionally biased region" description="Low complexity" evidence="10">
    <location>
        <begin position="496"/>
        <end position="522"/>
    </location>
</feature>
<evidence type="ECO:0000313" key="13">
    <source>
        <dbReference type="Proteomes" id="UP000245946"/>
    </source>
</evidence>
<dbReference type="GO" id="GO:0016538">
    <property type="term" value="F:cyclin-dependent protein serine/threonine kinase regulator activity"/>
    <property type="evidence" value="ECO:0007669"/>
    <property type="project" value="InterPro"/>
</dbReference>
<name>A0A316ZB28_9BASI</name>
<accession>A0A316ZB28</accession>
<dbReference type="STRING" id="58919.A0A316ZB28"/>
<evidence type="ECO:0000256" key="7">
    <source>
        <dbReference type="ARBA" id="ARBA00023163"/>
    </source>
</evidence>
<evidence type="ECO:0000256" key="4">
    <source>
        <dbReference type="ARBA" id="ARBA00023015"/>
    </source>
</evidence>
<dbReference type="InterPro" id="IPR013763">
    <property type="entry name" value="Cyclin-like_dom"/>
</dbReference>
<dbReference type="SMART" id="SM00385">
    <property type="entry name" value="CYCLIN"/>
    <property type="match status" value="1"/>
</dbReference>
<feature type="compositionally biased region" description="Low complexity" evidence="10">
    <location>
        <begin position="430"/>
        <end position="449"/>
    </location>
</feature>
<dbReference type="FunFam" id="1.10.472.10:FF:000076">
    <property type="entry name" value="RNA polymerase II holoenzyme cyclin-like subunit"/>
    <property type="match status" value="1"/>
</dbReference>
<feature type="region of interest" description="Disordered" evidence="10">
    <location>
        <begin position="496"/>
        <end position="527"/>
    </location>
</feature>
<dbReference type="GO" id="GO:0006357">
    <property type="term" value="P:regulation of transcription by RNA polymerase II"/>
    <property type="evidence" value="ECO:0007669"/>
    <property type="project" value="InterPro"/>
</dbReference>
<feature type="compositionally biased region" description="Low complexity" evidence="10">
    <location>
        <begin position="321"/>
        <end position="335"/>
    </location>
</feature>
<feature type="domain" description="Cyclin-like" evidence="11">
    <location>
        <begin position="47"/>
        <end position="142"/>
    </location>
</feature>
<evidence type="ECO:0000256" key="2">
    <source>
        <dbReference type="ARBA" id="ARBA00008638"/>
    </source>
</evidence>
<dbReference type="EMBL" id="KZ819289">
    <property type="protein sequence ID" value="PWN99037.1"/>
    <property type="molecule type" value="Genomic_DNA"/>
</dbReference>
<keyword evidence="5 9" id="KW-0195">Cyclin</keyword>
<dbReference type="Pfam" id="PF00134">
    <property type="entry name" value="Cyclin_N"/>
    <property type="match status" value="1"/>
</dbReference>
<organism evidence="12 13">
    <name type="scientific">Tilletiopsis washingtonensis</name>
    <dbReference type="NCBI Taxonomy" id="58919"/>
    <lineage>
        <taxon>Eukaryota</taxon>
        <taxon>Fungi</taxon>
        <taxon>Dikarya</taxon>
        <taxon>Basidiomycota</taxon>
        <taxon>Ustilaginomycotina</taxon>
        <taxon>Exobasidiomycetes</taxon>
        <taxon>Entylomatales</taxon>
        <taxon>Entylomatales incertae sedis</taxon>
        <taxon>Tilletiopsis</taxon>
    </lineage>
</organism>
<feature type="compositionally biased region" description="Low complexity" evidence="10">
    <location>
        <begin position="354"/>
        <end position="367"/>
    </location>
</feature>
<keyword evidence="3" id="KW-0678">Repressor</keyword>